<dbReference type="Proteomes" id="UP000029736">
    <property type="component" value="Unassembled WGS sequence"/>
</dbReference>
<keyword evidence="4" id="KW-1185">Reference proteome</keyword>
<organism evidence="3 4">
    <name type="scientific">Phaeodactylibacter xiamenensis</name>
    <dbReference type="NCBI Taxonomy" id="1524460"/>
    <lineage>
        <taxon>Bacteria</taxon>
        <taxon>Pseudomonadati</taxon>
        <taxon>Bacteroidota</taxon>
        <taxon>Saprospiria</taxon>
        <taxon>Saprospirales</taxon>
        <taxon>Haliscomenobacteraceae</taxon>
        <taxon>Phaeodactylibacter</taxon>
    </lineage>
</organism>
<feature type="domain" description="Cas6b N-terminal" evidence="2">
    <location>
        <begin position="1"/>
        <end position="106"/>
    </location>
</feature>
<dbReference type="STRING" id="1524460.IX84_22355"/>
<evidence type="ECO:0000313" key="4">
    <source>
        <dbReference type="Proteomes" id="UP000029736"/>
    </source>
</evidence>
<dbReference type="AlphaFoldDB" id="A0A098S2H4"/>
<reference evidence="3 4" key="1">
    <citation type="journal article" date="2014" name="Int. J. Syst. Evol. Microbiol.">
        <title>Phaeodactylibacter xiamenensis gen. nov., sp. nov., a member of the family Saprospiraceae isolated from the marine alga Phaeodactylum tricornutum.</title>
        <authorList>
            <person name="Chen Z.Jr."/>
            <person name="Lei X."/>
            <person name="Lai Q."/>
            <person name="Li Y."/>
            <person name="Zhang B."/>
            <person name="Zhang J."/>
            <person name="Zhang H."/>
            <person name="Yang L."/>
            <person name="Zheng W."/>
            <person name="Tian Y."/>
            <person name="Yu Z."/>
            <person name="Xu H.Jr."/>
            <person name="Zheng T."/>
        </authorList>
    </citation>
    <scope>NUCLEOTIDE SEQUENCE [LARGE SCALE GENOMIC DNA]</scope>
    <source>
        <strain evidence="3 4">KD52</strain>
    </source>
</reference>
<evidence type="ECO:0000259" key="1">
    <source>
        <dbReference type="Pfam" id="PF17262"/>
    </source>
</evidence>
<feature type="domain" description="Cas6b C-terminal" evidence="1">
    <location>
        <begin position="110"/>
        <end position="220"/>
    </location>
</feature>
<dbReference type="Pfam" id="PF17955">
    <property type="entry name" value="Cas6b_N"/>
    <property type="match status" value="1"/>
</dbReference>
<evidence type="ECO:0000259" key="2">
    <source>
        <dbReference type="Pfam" id="PF17955"/>
    </source>
</evidence>
<accession>A0A098S2H4</accession>
<dbReference type="OrthoDB" id="656505at2"/>
<dbReference type="InterPro" id="IPR041528">
    <property type="entry name" value="Cas6b_N"/>
</dbReference>
<dbReference type="RefSeq" id="WP_044225559.1">
    <property type="nucleotide sequence ID" value="NZ_JBKAGJ010000026.1"/>
</dbReference>
<evidence type="ECO:0008006" key="5">
    <source>
        <dbReference type="Google" id="ProtNLM"/>
    </source>
</evidence>
<gene>
    <name evidence="3" type="ORF">IX84_22355</name>
</gene>
<dbReference type="InterPro" id="IPR020209">
    <property type="entry name" value="Cas6b_C"/>
</dbReference>
<dbReference type="Pfam" id="PF17262">
    <property type="entry name" value="Cas6b_C"/>
    <property type="match status" value="1"/>
</dbReference>
<proteinExistence type="predicted"/>
<sequence>MTLQYLQAEFSLPLRFKEIARWRGAWCELVGWDVDYFHNHNAKDGSVIYRYPLLQYRAWKRRASFVAFQEAVPAIQEALIDMDWELRWEDTLTTLSLQQMHMRTHELYLDSKWHYYKLHNYLPFNSKNFANWQELELLTDKVQFLNKLIPNHILGFANGINWRLEGYFDVQLTNFIGQRPMTLHNIVFPTFTLEFRTQLFLPSGVGLGKGVSHGFGTLEHIGASTKSELEE</sequence>
<protein>
    <recommendedName>
        <fullName evidence="5">Cas6b C-terminal domain-containing protein</fullName>
    </recommendedName>
</protein>
<dbReference type="EMBL" id="JPOS01000080">
    <property type="protein sequence ID" value="KGE86300.1"/>
    <property type="molecule type" value="Genomic_DNA"/>
</dbReference>
<comment type="caution">
    <text evidence="3">The sequence shown here is derived from an EMBL/GenBank/DDBJ whole genome shotgun (WGS) entry which is preliminary data.</text>
</comment>
<name>A0A098S2H4_9BACT</name>
<evidence type="ECO:0000313" key="3">
    <source>
        <dbReference type="EMBL" id="KGE86300.1"/>
    </source>
</evidence>